<reference evidence="2" key="1">
    <citation type="submission" date="2018-11" db="EMBL/GenBank/DDBJ databases">
        <authorList>
            <consortium name="Pathogen Informatics"/>
        </authorList>
    </citation>
    <scope>NUCLEOTIDE SEQUENCE</scope>
</reference>
<feature type="compositionally biased region" description="Acidic residues" evidence="1">
    <location>
        <begin position="1"/>
        <end position="10"/>
    </location>
</feature>
<dbReference type="Proteomes" id="UP000784294">
    <property type="component" value="Unassembled WGS sequence"/>
</dbReference>
<feature type="region of interest" description="Disordered" evidence="1">
    <location>
        <begin position="1"/>
        <end position="26"/>
    </location>
</feature>
<proteinExistence type="predicted"/>
<sequence length="79" mass="9140">MDEVVSDLESSEAFPTSQTSSVWLDEEDEHRMRQKLTFSKRATHLPAEFRNASEFRDGMSIGERRLADGFCYQGKYTTE</sequence>
<gene>
    <name evidence="2" type="ORF">PXEA_LOCUS17468</name>
</gene>
<comment type="caution">
    <text evidence="2">The sequence shown here is derived from an EMBL/GenBank/DDBJ whole genome shotgun (WGS) entry which is preliminary data.</text>
</comment>
<evidence type="ECO:0000256" key="1">
    <source>
        <dbReference type="SAM" id="MobiDB-lite"/>
    </source>
</evidence>
<evidence type="ECO:0000313" key="2">
    <source>
        <dbReference type="EMBL" id="VEL24028.1"/>
    </source>
</evidence>
<accession>A0A448WZ66</accession>
<evidence type="ECO:0000313" key="3">
    <source>
        <dbReference type="Proteomes" id="UP000784294"/>
    </source>
</evidence>
<dbReference type="AlphaFoldDB" id="A0A448WZ66"/>
<keyword evidence="3" id="KW-1185">Reference proteome</keyword>
<feature type="compositionally biased region" description="Polar residues" evidence="1">
    <location>
        <begin position="13"/>
        <end position="22"/>
    </location>
</feature>
<organism evidence="2 3">
    <name type="scientific">Protopolystoma xenopodis</name>
    <dbReference type="NCBI Taxonomy" id="117903"/>
    <lineage>
        <taxon>Eukaryota</taxon>
        <taxon>Metazoa</taxon>
        <taxon>Spiralia</taxon>
        <taxon>Lophotrochozoa</taxon>
        <taxon>Platyhelminthes</taxon>
        <taxon>Monogenea</taxon>
        <taxon>Polyopisthocotylea</taxon>
        <taxon>Polystomatidea</taxon>
        <taxon>Polystomatidae</taxon>
        <taxon>Protopolystoma</taxon>
    </lineage>
</organism>
<protein>
    <submittedName>
        <fullName evidence="2">Uncharacterized protein</fullName>
    </submittedName>
</protein>
<name>A0A448WZ66_9PLAT</name>
<dbReference type="EMBL" id="CAAALY010065403">
    <property type="protein sequence ID" value="VEL24028.1"/>
    <property type="molecule type" value="Genomic_DNA"/>
</dbReference>